<gene>
    <name evidence="2" type="ORF">EQF91_06020</name>
</gene>
<dbReference type="AlphaFoldDB" id="A0A4R9C0I1"/>
<dbReference type="PROSITE" id="PS51482">
    <property type="entry name" value="DEGV"/>
    <property type="match status" value="1"/>
</dbReference>
<dbReference type="GO" id="GO:0008289">
    <property type="term" value="F:lipid binding"/>
    <property type="evidence" value="ECO:0007669"/>
    <property type="project" value="UniProtKB-KW"/>
</dbReference>
<dbReference type="InterPro" id="IPR050270">
    <property type="entry name" value="DegV_domain_contain"/>
</dbReference>
<dbReference type="Proteomes" id="UP000297454">
    <property type="component" value="Unassembled WGS sequence"/>
</dbReference>
<dbReference type="Gene3D" id="3.40.50.10170">
    <property type="match status" value="1"/>
</dbReference>
<dbReference type="RefSeq" id="WP_134744186.1">
    <property type="nucleotide sequence ID" value="NZ_JBFNGE010000011.1"/>
</dbReference>
<evidence type="ECO:0000256" key="1">
    <source>
        <dbReference type="ARBA" id="ARBA00023121"/>
    </source>
</evidence>
<dbReference type="Gene3D" id="3.30.1180.10">
    <property type="match status" value="1"/>
</dbReference>
<dbReference type="Pfam" id="PF02645">
    <property type="entry name" value="DegV"/>
    <property type="match status" value="1"/>
</dbReference>
<reference evidence="2 3" key="1">
    <citation type="submission" date="2019-01" db="EMBL/GenBank/DDBJ databases">
        <title>Draft Genome Sequences of Helcococcus ovis Strains Isolated from the Uterus and Vagina of Dairy Cows with Metritis.</title>
        <authorList>
            <person name="Cunha F."/>
            <person name="Jeon S.J."/>
            <person name="Kutzer P."/>
            <person name="Galvao K.N."/>
        </authorList>
    </citation>
    <scope>NUCLEOTIDE SEQUENCE [LARGE SCALE GENOMIC DNA]</scope>
    <source>
        <strain evidence="2 3">KG-37</strain>
    </source>
</reference>
<keyword evidence="3" id="KW-1185">Reference proteome</keyword>
<dbReference type="InterPro" id="IPR003797">
    <property type="entry name" value="DegV"/>
</dbReference>
<dbReference type="PANTHER" id="PTHR33434">
    <property type="entry name" value="DEGV DOMAIN-CONTAINING PROTEIN DR_1986-RELATED"/>
    <property type="match status" value="1"/>
</dbReference>
<dbReference type="NCBIfam" id="TIGR00762">
    <property type="entry name" value="DegV"/>
    <property type="match status" value="1"/>
</dbReference>
<sequence>MKKIILSADSTCDLSSDLLEKYKIHTLPLYINLDDKEYKDLVNITPDFIYDYYDKNKVLPKTAAPSIGDYLNHFEQLNNGAYDIIHVSIGSGISASYQNATLAANELDNVYVIDSKSLSTGSGALLVEAYEMINEGKSTDEIVERLKELREKLDVSFIIDSLTYLREGGRLSALQAFGANLLNIKPSIFVSSQKNGQMDVGNKYRGNINKVFIKFFKDKLEDNDEIDLRRIYLTHSGADEADIELAKNTISSLKNFEEIIVNKASCTISSHCGRNTFGIIFLKK</sequence>
<protein>
    <submittedName>
        <fullName evidence="2">DegV family protein</fullName>
    </submittedName>
</protein>
<dbReference type="EMBL" id="SCFR01000021">
    <property type="protein sequence ID" value="TFF65288.1"/>
    <property type="molecule type" value="Genomic_DNA"/>
</dbReference>
<dbReference type="PANTHER" id="PTHR33434:SF2">
    <property type="entry name" value="FATTY ACID-BINDING PROTEIN TM_1468"/>
    <property type="match status" value="1"/>
</dbReference>
<dbReference type="SUPFAM" id="SSF82549">
    <property type="entry name" value="DAK1/DegV-like"/>
    <property type="match status" value="1"/>
</dbReference>
<organism evidence="2 3">
    <name type="scientific">Helcococcus ovis</name>
    <dbReference type="NCBI Taxonomy" id="72026"/>
    <lineage>
        <taxon>Bacteria</taxon>
        <taxon>Bacillati</taxon>
        <taxon>Bacillota</taxon>
        <taxon>Tissierellia</taxon>
        <taxon>Tissierellales</taxon>
        <taxon>Peptoniphilaceae</taxon>
        <taxon>Helcococcus</taxon>
    </lineage>
</organism>
<evidence type="ECO:0000313" key="3">
    <source>
        <dbReference type="Proteomes" id="UP000297454"/>
    </source>
</evidence>
<comment type="caution">
    <text evidence="2">The sequence shown here is derived from an EMBL/GenBank/DDBJ whole genome shotgun (WGS) entry which is preliminary data.</text>
</comment>
<dbReference type="InterPro" id="IPR043168">
    <property type="entry name" value="DegV_C"/>
</dbReference>
<accession>A0A4R9C0I1</accession>
<keyword evidence="1" id="KW-0446">Lipid-binding</keyword>
<evidence type="ECO:0000313" key="2">
    <source>
        <dbReference type="EMBL" id="TFF65288.1"/>
    </source>
</evidence>
<proteinExistence type="predicted"/>
<name>A0A4R9C0I1_9FIRM</name>